<dbReference type="PANTHER" id="PTHR46082">
    <property type="entry name" value="ATP/GTP-BINDING PROTEIN-RELATED"/>
    <property type="match status" value="1"/>
</dbReference>
<dbReference type="Proteomes" id="UP001610334">
    <property type="component" value="Unassembled WGS sequence"/>
</dbReference>
<evidence type="ECO:0000313" key="1">
    <source>
        <dbReference type="EMBL" id="KAL2802411.1"/>
    </source>
</evidence>
<dbReference type="Gene3D" id="3.40.50.1580">
    <property type="entry name" value="Nucleoside phosphorylase domain"/>
    <property type="match status" value="1"/>
</dbReference>
<dbReference type="InterPro" id="IPR035994">
    <property type="entry name" value="Nucleoside_phosphorylase_sf"/>
</dbReference>
<proteinExistence type="predicted"/>
<dbReference type="SUPFAM" id="SSF53167">
    <property type="entry name" value="Purine and uridine phosphorylases"/>
    <property type="match status" value="1"/>
</dbReference>
<sequence length="258" mass="28270">MAFTWDDYTVAWICALPLEMTAAKAILDTLHPPQPQSQSDHNVYTLGSVGGNNIVIACLPTGVYGVTSATVVLAHTQLTFPSGQFGLMVGIGGGVSSKSSDIRLGDVAISMLPNGFGSLNKPPQNLLTAISQVRSENMLREANTKKPRERFSRPDHDLLFKSTYDHESRDLDCSACDQSQLGPFMKDARMRDSIAQQLGIHCFEMEAAGLIDQLPCLVIRGICDYCDSHKQAMVPPYSHNRNNNVAEARRMVPFSRNV</sequence>
<dbReference type="InterPro" id="IPR053137">
    <property type="entry name" value="NLR-like"/>
</dbReference>
<dbReference type="EMBL" id="JBFXLT010000185">
    <property type="protein sequence ID" value="KAL2802411.1"/>
    <property type="molecule type" value="Genomic_DNA"/>
</dbReference>
<organism evidence="1 2">
    <name type="scientific">Aspergillus granulosus</name>
    <dbReference type="NCBI Taxonomy" id="176169"/>
    <lineage>
        <taxon>Eukaryota</taxon>
        <taxon>Fungi</taxon>
        <taxon>Dikarya</taxon>
        <taxon>Ascomycota</taxon>
        <taxon>Pezizomycotina</taxon>
        <taxon>Eurotiomycetes</taxon>
        <taxon>Eurotiomycetidae</taxon>
        <taxon>Eurotiales</taxon>
        <taxon>Aspergillaceae</taxon>
        <taxon>Aspergillus</taxon>
        <taxon>Aspergillus subgen. Nidulantes</taxon>
    </lineage>
</organism>
<dbReference type="PANTHER" id="PTHR46082:SF11">
    <property type="entry name" value="AAA+ ATPASE DOMAIN-CONTAINING PROTEIN-RELATED"/>
    <property type="match status" value="1"/>
</dbReference>
<evidence type="ECO:0000313" key="2">
    <source>
        <dbReference type="Proteomes" id="UP001610334"/>
    </source>
</evidence>
<accession>A0ABR4GU69</accession>
<comment type="caution">
    <text evidence="1">The sequence shown here is derived from an EMBL/GenBank/DDBJ whole genome shotgun (WGS) entry which is preliminary data.</text>
</comment>
<protein>
    <submittedName>
        <fullName evidence="1">Nucleoside phosphorylase domain-containing protein</fullName>
    </submittedName>
</protein>
<gene>
    <name evidence="1" type="ORF">BJX63DRAFT_426087</name>
</gene>
<keyword evidence="2" id="KW-1185">Reference proteome</keyword>
<name>A0ABR4GU69_9EURO</name>
<reference evidence="1 2" key="1">
    <citation type="submission" date="2024-07" db="EMBL/GenBank/DDBJ databases">
        <title>Section-level genome sequencing and comparative genomics of Aspergillus sections Usti and Cavernicolus.</title>
        <authorList>
            <consortium name="Lawrence Berkeley National Laboratory"/>
            <person name="Nybo J.L."/>
            <person name="Vesth T.C."/>
            <person name="Theobald S."/>
            <person name="Frisvad J.C."/>
            <person name="Larsen T.O."/>
            <person name="Kjaerboelling I."/>
            <person name="Rothschild-Mancinelli K."/>
            <person name="Lyhne E.K."/>
            <person name="Kogle M.E."/>
            <person name="Barry K."/>
            <person name="Clum A."/>
            <person name="Na H."/>
            <person name="Ledsgaard L."/>
            <person name="Lin J."/>
            <person name="Lipzen A."/>
            <person name="Kuo A."/>
            <person name="Riley R."/>
            <person name="Mondo S."/>
            <person name="Labutti K."/>
            <person name="Haridas S."/>
            <person name="Pangalinan J."/>
            <person name="Salamov A.A."/>
            <person name="Simmons B.A."/>
            <person name="Magnuson J.K."/>
            <person name="Chen J."/>
            <person name="Drula E."/>
            <person name="Henrissat B."/>
            <person name="Wiebenga A."/>
            <person name="Lubbers R.J."/>
            <person name="Gomes A.C."/>
            <person name="Makela M.R."/>
            <person name="Stajich J."/>
            <person name="Grigoriev I.V."/>
            <person name="Mortensen U.H."/>
            <person name="De Vries R.P."/>
            <person name="Baker S.E."/>
            <person name="Andersen M.R."/>
        </authorList>
    </citation>
    <scope>NUCLEOTIDE SEQUENCE [LARGE SCALE GENOMIC DNA]</scope>
    <source>
        <strain evidence="1 2">CBS 588.65</strain>
    </source>
</reference>